<evidence type="ECO:0000256" key="4">
    <source>
        <dbReference type="ARBA" id="ARBA00023136"/>
    </source>
</evidence>
<keyword evidence="2 5" id="KW-0812">Transmembrane</keyword>
<feature type="transmembrane region" description="Helical" evidence="5">
    <location>
        <begin position="174"/>
        <end position="193"/>
    </location>
</feature>
<feature type="transmembrane region" description="Helical" evidence="5">
    <location>
        <begin position="85"/>
        <end position="103"/>
    </location>
</feature>
<dbReference type="AlphaFoldDB" id="A0AB39TAQ7"/>
<feature type="domain" description="Major facilitator superfamily (MFS) profile" evidence="6">
    <location>
        <begin position="19"/>
        <end position="390"/>
    </location>
</feature>
<dbReference type="PANTHER" id="PTHR23531:SF1">
    <property type="entry name" value="QUINOLENE RESISTANCE PROTEIN NORA"/>
    <property type="match status" value="1"/>
</dbReference>
<comment type="subcellular location">
    <subcellularLocation>
        <location evidence="1">Cell membrane</location>
        <topology evidence="1">Multi-pass membrane protein</topology>
    </subcellularLocation>
</comment>
<dbReference type="InterPro" id="IPR052714">
    <property type="entry name" value="MFS_Exporter"/>
</dbReference>
<evidence type="ECO:0000313" key="7">
    <source>
        <dbReference type="EMBL" id="XDQ76599.1"/>
    </source>
</evidence>
<feature type="transmembrane region" description="Helical" evidence="5">
    <location>
        <begin position="364"/>
        <end position="383"/>
    </location>
</feature>
<evidence type="ECO:0000256" key="2">
    <source>
        <dbReference type="ARBA" id="ARBA00022692"/>
    </source>
</evidence>
<evidence type="ECO:0000256" key="3">
    <source>
        <dbReference type="ARBA" id="ARBA00022989"/>
    </source>
</evidence>
<feature type="transmembrane region" description="Helical" evidence="5">
    <location>
        <begin position="301"/>
        <end position="326"/>
    </location>
</feature>
<organism evidence="7">
    <name type="scientific">Streptomyces sp. R44</name>
    <dbReference type="NCBI Taxonomy" id="3238633"/>
    <lineage>
        <taxon>Bacteria</taxon>
        <taxon>Bacillati</taxon>
        <taxon>Actinomycetota</taxon>
        <taxon>Actinomycetes</taxon>
        <taxon>Kitasatosporales</taxon>
        <taxon>Streptomycetaceae</taxon>
        <taxon>Streptomyces</taxon>
    </lineage>
</organism>
<dbReference type="InterPro" id="IPR020846">
    <property type="entry name" value="MFS_dom"/>
</dbReference>
<proteinExistence type="predicted"/>
<dbReference type="GO" id="GO:0005886">
    <property type="term" value="C:plasma membrane"/>
    <property type="evidence" value="ECO:0007669"/>
    <property type="project" value="UniProtKB-SubCell"/>
</dbReference>
<feature type="transmembrane region" description="Helical" evidence="5">
    <location>
        <begin position="338"/>
        <end position="358"/>
    </location>
</feature>
<name>A0AB39TAQ7_9ACTN</name>
<keyword evidence="4 5" id="KW-0472">Membrane</keyword>
<sequence length="403" mass="40108">MLNSRAESAGSRPPLVTRPLLLRFVSIIGASTSFYLLLSVVPLYAEESGGGHGDAAGLTTGALMLATVGGELATPRLVARFGYRLVLGAGLVLLGAPAFALAASGSPVWITAVCVLRGLGFAFTVVAGGALTAALIPAERRGEGLAIVGIVSGVPSLVALPLGVWLAAHVGYGPVFAAGAVAALAAVVSVPGLPDREPASERVLGVTAGMRNAALFRPTLVFAASALAAGILVTFLPLAVPSASAGVVATALFAQSAAATAARWVAGRHGDRHGPAVLLLPGLALAAGGTLLTALTRSPVAVVIGVTVFGIGFGVTQNATLTLMYARVPASGYGTVSALWNVAFDAGMGVGAVGFGLLAARTGYPSAFALTAALMLTALVPAWRDRRTESAEQALGESASSGR</sequence>
<accession>A0AB39TAQ7</accession>
<dbReference type="Gene3D" id="1.20.1250.20">
    <property type="entry name" value="MFS general substrate transporter like domains"/>
    <property type="match status" value="1"/>
</dbReference>
<dbReference type="InterPro" id="IPR036259">
    <property type="entry name" value="MFS_trans_sf"/>
</dbReference>
<keyword evidence="3 5" id="KW-1133">Transmembrane helix</keyword>
<dbReference type="GO" id="GO:0022857">
    <property type="term" value="F:transmembrane transporter activity"/>
    <property type="evidence" value="ECO:0007669"/>
    <property type="project" value="InterPro"/>
</dbReference>
<evidence type="ECO:0000259" key="6">
    <source>
        <dbReference type="PROSITE" id="PS50850"/>
    </source>
</evidence>
<dbReference type="Pfam" id="PF07690">
    <property type="entry name" value="MFS_1"/>
    <property type="match status" value="1"/>
</dbReference>
<feature type="transmembrane region" description="Helical" evidence="5">
    <location>
        <begin position="214"/>
        <end position="239"/>
    </location>
</feature>
<gene>
    <name evidence="7" type="ORF">AB5J54_05050</name>
</gene>
<protein>
    <submittedName>
        <fullName evidence="7">MFS transporter</fullName>
    </submittedName>
</protein>
<feature type="transmembrane region" description="Helical" evidence="5">
    <location>
        <begin position="55"/>
        <end position="73"/>
    </location>
</feature>
<dbReference type="SUPFAM" id="SSF103473">
    <property type="entry name" value="MFS general substrate transporter"/>
    <property type="match status" value="1"/>
</dbReference>
<feature type="transmembrane region" description="Helical" evidence="5">
    <location>
        <begin position="109"/>
        <end position="133"/>
    </location>
</feature>
<feature type="transmembrane region" description="Helical" evidence="5">
    <location>
        <begin position="277"/>
        <end position="295"/>
    </location>
</feature>
<feature type="transmembrane region" description="Helical" evidence="5">
    <location>
        <begin position="245"/>
        <end position="265"/>
    </location>
</feature>
<dbReference type="PROSITE" id="PS50850">
    <property type="entry name" value="MFS"/>
    <property type="match status" value="1"/>
</dbReference>
<evidence type="ECO:0000256" key="5">
    <source>
        <dbReference type="SAM" id="Phobius"/>
    </source>
</evidence>
<dbReference type="InterPro" id="IPR011701">
    <property type="entry name" value="MFS"/>
</dbReference>
<dbReference type="RefSeq" id="WP_369149223.1">
    <property type="nucleotide sequence ID" value="NZ_CP163444.1"/>
</dbReference>
<dbReference type="PANTHER" id="PTHR23531">
    <property type="entry name" value="QUINOLENE RESISTANCE PROTEIN NORA"/>
    <property type="match status" value="1"/>
</dbReference>
<feature type="transmembrane region" description="Helical" evidence="5">
    <location>
        <begin position="20"/>
        <end position="43"/>
    </location>
</feature>
<feature type="transmembrane region" description="Helical" evidence="5">
    <location>
        <begin position="145"/>
        <end position="168"/>
    </location>
</feature>
<evidence type="ECO:0000256" key="1">
    <source>
        <dbReference type="ARBA" id="ARBA00004651"/>
    </source>
</evidence>
<dbReference type="EMBL" id="CP163444">
    <property type="protein sequence ID" value="XDQ76599.1"/>
    <property type="molecule type" value="Genomic_DNA"/>
</dbReference>
<reference evidence="7" key="1">
    <citation type="submission" date="2024-07" db="EMBL/GenBank/DDBJ databases">
        <authorList>
            <person name="Yu S.T."/>
        </authorList>
    </citation>
    <scope>NUCLEOTIDE SEQUENCE</scope>
    <source>
        <strain evidence="7">R44</strain>
    </source>
</reference>